<sequence length="193" mass="22049">MQIVYAVRPQTLPEVRKTMSYSGKLTIGADGSMTMAHWSLWMCSVTAREKLHCRCKRPGTDSRTTEMHETLTLECDGTFTTYCKRWFLFYLPGRCQKWAAKSRPWYSSSTRYLVPHRRSASIWKQGIRIAKRLTDRSGSPIRSIAARRPQFVVDCGGLGLWGQKSPTSVRFVFLSRATALPSCWERTAAVSKE</sequence>
<protein>
    <submittedName>
        <fullName evidence="1">Uncharacterized protein</fullName>
    </submittedName>
</protein>
<organism evidence="1 2">
    <name type="scientific">Myriangium duriaei CBS 260.36</name>
    <dbReference type="NCBI Taxonomy" id="1168546"/>
    <lineage>
        <taxon>Eukaryota</taxon>
        <taxon>Fungi</taxon>
        <taxon>Dikarya</taxon>
        <taxon>Ascomycota</taxon>
        <taxon>Pezizomycotina</taxon>
        <taxon>Dothideomycetes</taxon>
        <taxon>Dothideomycetidae</taxon>
        <taxon>Myriangiales</taxon>
        <taxon>Myriangiaceae</taxon>
        <taxon>Myriangium</taxon>
    </lineage>
</organism>
<dbReference type="Proteomes" id="UP000799439">
    <property type="component" value="Unassembled WGS sequence"/>
</dbReference>
<proteinExistence type="predicted"/>
<dbReference type="AlphaFoldDB" id="A0A9P4JEY3"/>
<evidence type="ECO:0000313" key="1">
    <source>
        <dbReference type="EMBL" id="KAF2157609.1"/>
    </source>
</evidence>
<reference evidence="1" key="1">
    <citation type="journal article" date="2020" name="Stud. Mycol.">
        <title>101 Dothideomycetes genomes: a test case for predicting lifestyles and emergence of pathogens.</title>
        <authorList>
            <person name="Haridas S."/>
            <person name="Albert R."/>
            <person name="Binder M."/>
            <person name="Bloem J."/>
            <person name="Labutti K."/>
            <person name="Salamov A."/>
            <person name="Andreopoulos B."/>
            <person name="Baker S."/>
            <person name="Barry K."/>
            <person name="Bills G."/>
            <person name="Bluhm B."/>
            <person name="Cannon C."/>
            <person name="Castanera R."/>
            <person name="Culley D."/>
            <person name="Daum C."/>
            <person name="Ezra D."/>
            <person name="Gonzalez J."/>
            <person name="Henrissat B."/>
            <person name="Kuo A."/>
            <person name="Liang C."/>
            <person name="Lipzen A."/>
            <person name="Lutzoni F."/>
            <person name="Magnuson J."/>
            <person name="Mondo S."/>
            <person name="Nolan M."/>
            <person name="Ohm R."/>
            <person name="Pangilinan J."/>
            <person name="Park H.-J."/>
            <person name="Ramirez L."/>
            <person name="Alfaro M."/>
            <person name="Sun H."/>
            <person name="Tritt A."/>
            <person name="Yoshinaga Y."/>
            <person name="Zwiers L.-H."/>
            <person name="Turgeon B."/>
            <person name="Goodwin S."/>
            <person name="Spatafora J."/>
            <person name="Crous P."/>
            <person name="Grigoriev I."/>
        </authorList>
    </citation>
    <scope>NUCLEOTIDE SEQUENCE</scope>
    <source>
        <strain evidence="1">CBS 260.36</strain>
    </source>
</reference>
<evidence type="ECO:0000313" key="2">
    <source>
        <dbReference type="Proteomes" id="UP000799439"/>
    </source>
</evidence>
<keyword evidence="2" id="KW-1185">Reference proteome</keyword>
<comment type="caution">
    <text evidence="1">The sequence shown here is derived from an EMBL/GenBank/DDBJ whole genome shotgun (WGS) entry which is preliminary data.</text>
</comment>
<accession>A0A9P4JEY3</accession>
<gene>
    <name evidence="1" type="ORF">K461DRAFT_21461</name>
</gene>
<dbReference type="EMBL" id="ML996081">
    <property type="protein sequence ID" value="KAF2157609.1"/>
    <property type="molecule type" value="Genomic_DNA"/>
</dbReference>
<name>A0A9P4JEY3_9PEZI</name>